<protein>
    <recommendedName>
        <fullName evidence="4">Oligosaccharide flippase family protein</fullName>
    </recommendedName>
</protein>
<name>A0ABX5PM10_9GAMM</name>
<proteinExistence type="predicted"/>
<dbReference type="RefSeq" id="WP_101056093.1">
    <property type="nucleotide sequence ID" value="NZ_BMXX01000033.1"/>
</dbReference>
<keyword evidence="1" id="KW-0812">Transmembrane</keyword>
<keyword evidence="1" id="KW-1133">Transmembrane helix</keyword>
<feature type="transmembrane region" description="Helical" evidence="1">
    <location>
        <begin position="343"/>
        <end position="363"/>
    </location>
</feature>
<accession>A0ABX5PM10</accession>
<feature type="transmembrane region" description="Helical" evidence="1">
    <location>
        <begin position="121"/>
        <end position="141"/>
    </location>
</feature>
<dbReference type="EMBL" id="QJSY01000020">
    <property type="protein sequence ID" value="PYE57637.1"/>
    <property type="molecule type" value="Genomic_DNA"/>
</dbReference>
<gene>
    <name evidence="2" type="ORF">C8J23_12089</name>
</gene>
<organism evidence="2 3">
    <name type="scientific">Shewanella chilikensis</name>
    <dbReference type="NCBI Taxonomy" id="558541"/>
    <lineage>
        <taxon>Bacteria</taxon>
        <taxon>Pseudomonadati</taxon>
        <taxon>Pseudomonadota</taxon>
        <taxon>Gammaproteobacteria</taxon>
        <taxon>Alteromonadales</taxon>
        <taxon>Shewanellaceae</taxon>
        <taxon>Shewanella</taxon>
    </lineage>
</organism>
<dbReference type="Proteomes" id="UP000247584">
    <property type="component" value="Unassembled WGS sequence"/>
</dbReference>
<evidence type="ECO:0008006" key="4">
    <source>
        <dbReference type="Google" id="ProtNLM"/>
    </source>
</evidence>
<feature type="transmembrane region" description="Helical" evidence="1">
    <location>
        <begin position="90"/>
        <end position="114"/>
    </location>
</feature>
<sequence>MFLTLFSVIFLLLVSLAKIYLSKVLPTDDYAAFTAALGLAALCGSIFFGAYPKLYPGKVKELKFISLDLLSIFSCVGLITFGWFHFNVKILCLMVCFMLFYAFHESSSIIYSLLSSGKKLMLIEFSHSLIFILFIFFSFFYSINISAIALFAFPVIIFLLYLLVNDGFKFKVDLNLSQAFVNDKYIVLVSAASVFLIPFLFYNFFDSGKASSMIAFFYIFSIPIAFNQVLINRFLYRVRVSLFRSSLTVFFVVAVQSVFFYWFNSTEYYIELIKFLTPYSLNVLFIPLFMFMFSRAFFSVVFIETRFKKLPLRFSFLIECIKVVLTVVSVWLTAIYAGDDEVLSIFFIFFSISYLISAIFYLVGIRLDK</sequence>
<keyword evidence="3" id="KW-1185">Reference proteome</keyword>
<feature type="transmembrane region" description="Helical" evidence="1">
    <location>
        <begin position="211"/>
        <end position="230"/>
    </location>
</feature>
<evidence type="ECO:0000256" key="1">
    <source>
        <dbReference type="SAM" id="Phobius"/>
    </source>
</evidence>
<reference evidence="2 3" key="1">
    <citation type="submission" date="2018-06" db="EMBL/GenBank/DDBJ databases">
        <title>Genomic Encyclopedia of Type Strains, Phase III (KMG-III): the genomes of soil and plant-associated and newly described type strains.</title>
        <authorList>
            <person name="Whitman W."/>
        </authorList>
    </citation>
    <scope>NUCLEOTIDE SEQUENCE [LARGE SCALE GENOMIC DNA]</scope>
    <source>
        <strain evidence="2 3">JC5</strain>
    </source>
</reference>
<evidence type="ECO:0000313" key="3">
    <source>
        <dbReference type="Proteomes" id="UP000247584"/>
    </source>
</evidence>
<feature type="transmembrane region" description="Helical" evidence="1">
    <location>
        <begin position="185"/>
        <end position="205"/>
    </location>
</feature>
<evidence type="ECO:0000313" key="2">
    <source>
        <dbReference type="EMBL" id="PYE57637.1"/>
    </source>
</evidence>
<feature type="transmembrane region" description="Helical" evidence="1">
    <location>
        <begin position="242"/>
        <end position="263"/>
    </location>
</feature>
<feature type="transmembrane region" description="Helical" evidence="1">
    <location>
        <begin position="33"/>
        <end position="52"/>
    </location>
</feature>
<keyword evidence="1" id="KW-0472">Membrane</keyword>
<comment type="caution">
    <text evidence="2">The sequence shown here is derived from an EMBL/GenBank/DDBJ whole genome shotgun (WGS) entry which is preliminary data.</text>
</comment>
<feature type="transmembrane region" description="Helical" evidence="1">
    <location>
        <begin position="64"/>
        <end position="84"/>
    </location>
</feature>
<feature type="transmembrane region" description="Helical" evidence="1">
    <location>
        <begin position="315"/>
        <end position="337"/>
    </location>
</feature>
<feature type="transmembrane region" description="Helical" evidence="1">
    <location>
        <begin position="283"/>
        <end position="303"/>
    </location>
</feature>